<sequence>MLGFGTQLFAQLDSIPQVKSLSINDGQKELKTLDISLLDMSKQESIFNVEKKPYLLGFKSNVDKYFNLPETSKRKVSNFMGGSGNDEDDSDILKKKYFNGKDMSNVQLSSDFSLGTLHSTSKTVRIEVRDHSLVDGDRIRVYLNEKLLKSNVSLKGLYYIINIDLRKGYNRIDIEALNEGFSGPNTAEIRVFDENGYLLSEKEWNIRMGQIATLGVVKQ</sequence>
<dbReference type="Proteomes" id="UP000270856">
    <property type="component" value="Unassembled WGS sequence"/>
</dbReference>
<protein>
    <submittedName>
        <fullName evidence="1">Uncharacterized protein</fullName>
    </submittedName>
</protein>
<dbReference type="EMBL" id="RPFJ01000032">
    <property type="protein sequence ID" value="RPD93245.1"/>
    <property type="molecule type" value="Genomic_DNA"/>
</dbReference>
<organism evidence="1 2">
    <name type="scientific">Aureibaculum marinum</name>
    <dbReference type="NCBI Taxonomy" id="2487930"/>
    <lineage>
        <taxon>Bacteria</taxon>
        <taxon>Pseudomonadati</taxon>
        <taxon>Bacteroidota</taxon>
        <taxon>Flavobacteriia</taxon>
        <taxon>Flavobacteriales</taxon>
        <taxon>Flavobacteriaceae</taxon>
        <taxon>Aureibaculum</taxon>
    </lineage>
</organism>
<accession>A0A3N4ND18</accession>
<evidence type="ECO:0000313" key="1">
    <source>
        <dbReference type="EMBL" id="RPD93245.1"/>
    </source>
</evidence>
<dbReference type="RefSeq" id="WP_162497585.1">
    <property type="nucleotide sequence ID" value="NZ_RPFJ01000032.1"/>
</dbReference>
<name>A0A3N4ND18_9FLAO</name>
<evidence type="ECO:0000313" key="2">
    <source>
        <dbReference type="Proteomes" id="UP000270856"/>
    </source>
</evidence>
<keyword evidence="2" id="KW-1185">Reference proteome</keyword>
<comment type="caution">
    <text evidence="1">The sequence shown here is derived from an EMBL/GenBank/DDBJ whole genome shotgun (WGS) entry which is preliminary data.</text>
</comment>
<dbReference type="AlphaFoldDB" id="A0A3N4ND18"/>
<reference evidence="1 2" key="1">
    <citation type="submission" date="2018-11" db="EMBL/GenBank/DDBJ databases">
        <title>Aureibaculum marinum gen. nov., sp. nov., a member of the family Flavobacteriaceae isolated from the Bohai Sea.</title>
        <authorList>
            <person name="Ji X."/>
        </authorList>
    </citation>
    <scope>NUCLEOTIDE SEQUENCE [LARGE SCALE GENOMIC DNA]</scope>
    <source>
        <strain evidence="1 2">BH-SD17</strain>
    </source>
</reference>
<gene>
    <name evidence="1" type="ORF">EGM88_13510</name>
</gene>
<proteinExistence type="predicted"/>